<keyword evidence="7" id="KW-0256">Endoplasmic reticulum</keyword>
<evidence type="ECO:0000256" key="2">
    <source>
        <dbReference type="ARBA" id="ARBA00004648"/>
    </source>
</evidence>
<dbReference type="InterPro" id="IPR045971">
    <property type="entry name" value="DUF5927"/>
</dbReference>
<dbReference type="PANTHER" id="PTHR46025">
    <property type="entry name" value="XYLOSYLTRANSFERASE OXT"/>
    <property type="match status" value="1"/>
</dbReference>
<dbReference type="GO" id="GO:0050650">
    <property type="term" value="P:chondroitin sulfate proteoglycan biosynthetic process"/>
    <property type="evidence" value="ECO:0007669"/>
    <property type="project" value="TreeGrafter"/>
</dbReference>
<dbReference type="EMBL" id="OCTN01000001">
    <property type="protein sequence ID" value="SOH93081.1"/>
    <property type="molecule type" value="Genomic_DNA"/>
</dbReference>
<accession>A0A2C9CNH4</accession>
<keyword evidence="11" id="KW-0472">Membrane</keyword>
<evidence type="ECO:0000256" key="13">
    <source>
        <dbReference type="ARBA" id="ARBA00023180"/>
    </source>
</evidence>
<evidence type="ECO:0000256" key="10">
    <source>
        <dbReference type="ARBA" id="ARBA00023034"/>
    </source>
</evidence>
<name>A0A2C9CNH4_9RHOB</name>
<evidence type="ECO:0000313" key="17">
    <source>
        <dbReference type="Proteomes" id="UP000220034"/>
    </source>
</evidence>
<keyword evidence="13" id="KW-0325">Glycoprotein</keyword>
<gene>
    <name evidence="16" type="ORF">SAMN06273572_101935</name>
</gene>
<keyword evidence="5" id="KW-0812">Transmembrane</keyword>
<dbReference type="Pfam" id="PF19349">
    <property type="entry name" value="DUF5927"/>
    <property type="match status" value="1"/>
</dbReference>
<keyword evidence="3" id="KW-0328">Glycosyltransferase</keyword>
<evidence type="ECO:0000256" key="12">
    <source>
        <dbReference type="ARBA" id="ARBA00023157"/>
    </source>
</evidence>
<keyword evidence="9" id="KW-1133">Transmembrane helix</keyword>
<dbReference type="OrthoDB" id="7943907at2"/>
<evidence type="ECO:0000256" key="6">
    <source>
        <dbReference type="ARBA" id="ARBA00022723"/>
    </source>
</evidence>
<evidence type="ECO:0000256" key="5">
    <source>
        <dbReference type="ARBA" id="ARBA00022692"/>
    </source>
</evidence>
<keyword evidence="12" id="KW-1015">Disulfide bond</keyword>
<evidence type="ECO:0000256" key="4">
    <source>
        <dbReference type="ARBA" id="ARBA00022679"/>
    </source>
</evidence>
<dbReference type="GO" id="GO:0015012">
    <property type="term" value="P:heparan sulfate proteoglycan biosynthetic process"/>
    <property type="evidence" value="ECO:0007669"/>
    <property type="project" value="TreeGrafter"/>
</dbReference>
<dbReference type="RefSeq" id="WP_097928615.1">
    <property type="nucleotide sequence ID" value="NZ_OCTN01000001.1"/>
</dbReference>
<dbReference type="GO" id="GO:0046872">
    <property type="term" value="F:metal ion binding"/>
    <property type="evidence" value="ECO:0007669"/>
    <property type="project" value="UniProtKB-KW"/>
</dbReference>
<evidence type="ECO:0000256" key="8">
    <source>
        <dbReference type="ARBA" id="ARBA00022968"/>
    </source>
</evidence>
<evidence type="ECO:0000256" key="3">
    <source>
        <dbReference type="ARBA" id="ARBA00022676"/>
    </source>
</evidence>
<dbReference type="GO" id="GO:0016020">
    <property type="term" value="C:membrane"/>
    <property type="evidence" value="ECO:0007669"/>
    <property type="project" value="InterPro"/>
</dbReference>
<evidence type="ECO:0000256" key="9">
    <source>
        <dbReference type="ARBA" id="ARBA00022989"/>
    </source>
</evidence>
<dbReference type="InterPro" id="IPR003406">
    <property type="entry name" value="Glyco_trans_14"/>
</dbReference>
<evidence type="ECO:0000256" key="1">
    <source>
        <dbReference type="ARBA" id="ARBA00004323"/>
    </source>
</evidence>
<comment type="subcellular location">
    <subcellularLocation>
        <location evidence="2">Endoplasmic reticulum membrane</location>
        <topology evidence="2">Single-pass type II membrane protein</topology>
    </subcellularLocation>
    <subcellularLocation>
        <location evidence="1">Golgi apparatus membrane</location>
        <topology evidence="1">Single-pass type II membrane protein</topology>
    </subcellularLocation>
</comment>
<organism evidence="16 17">
    <name type="scientific">Pontivivens marinum</name>
    <dbReference type="NCBI Taxonomy" id="1690039"/>
    <lineage>
        <taxon>Bacteria</taxon>
        <taxon>Pseudomonadati</taxon>
        <taxon>Pseudomonadota</taxon>
        <taxon>Alphaproteobacteria</taxon>
        <taxon>Rhodobacterales</taxon>
        <taxon>Paracoccaceae</taxon>
        <taxon>Pontivivens</taxon>
    </lineage>
</organism>
<dbReference type="Proteomes" id="UP000220034">
    <property type="component" value="Unassembled WGS sequence"/>
</dbReference>
<keyword evidence="17" id="KW-1185">Reference proteome</keyword>
<evidence type="ECO:0000313" key="16">
    <source>
        <dbReference type="EMBL" id="SOH93081.1"/>
    </source>
</evidence>
<evidence type="ECO:0000256" key="14">
    <source>
        <dbReference type="ARBA" id="ARBA00042865"/>
    </source>
</evidence>
<sequence length="553" mass="63340">MSHHHLYRVEELARHFAAADCRVVIHVDSNTPQTEFDALKDALSDTDTIFAERRRCEWGTFALHDASLESARLLIDTFEDVDHVCLISGSCLPIQSVSALKSHLARNRDTDFVDTHFLDEEKWIHGGLSEERFTLFFPFGWQSRRWWFDRAVDLQRRFRIQRTIPQHLRIAVGSQWWTLSRGTLRRILDDPLKPKTDAYFRKCWIVDEAYVQTLVHTHTRRLVNQTLCLSEFDPQGKPFTFYDDHAHLLRGSASHFFARKVWHGASGLYNKYLNGVEPMIAARRPKRGSLDDLVAEGRKNRCVGRPGLLMQSRFPVQAFEPQHVTARPYLVLDGYDLLFEDIQLWQKSLGIGRAHGRIFNKNSVEFDGNAQVMPGSVVANPRIRDWNTEQFLTNLIWHTRDEQQSFQFHVSDSTRMASFILKDPNAHVLFIKGAWALGMTQKPDESAAAYRRRAMRLKLLEQKHINELESNKTRAQVQSWTLAQVIADPTLPLNALAQMIEGSQAAQTGHMPKMRKEHGLNELAYNMTTAGISAPASGIGAANIRHLKQSDTG</sequence>
<reference evidence="17" key="1">
    <citation type="submission" date="2017-09" db="EMBL/GenBank/DDBJ databases">
        <authorList>
            <person name="Varghese N."/>
            <person name="Submissions S."/>
        </authorList>
    </citation>
    <scope>NUCLEOTIDE SEQUENCE [LARGE SCALE GENOMIC DNA]</scope>
    <source>
        <strain evidence="17">C7</strain>
    </source>
</reference>
<evidence type="ECO:0000256" key="11">
    <source>
        <dbReference type="ARBA" id="ARBA00023136"/>
    </source>
</evidence>
<keyword evidence="6" id="KW-0479">Metal-binding</keyword>
<protein>
    <recommendedName>
        <fullName evidence="14">Peptide O-xylosyltransferase</fullName>
    </recommendedName>
</protein>
<dbReference type="PANTHER" id="PTHR46025:SF3">
    <property type="entry name" value="XYLOSYLTRANSFERASE OXT"/>
    <property type="match status" value="1"/>
</dbReference>
<proteinExistence type="predicted"/>
<keyword evidence="8" id="KW-0735">Signal-anchor</keyword>
<dbReference type="AlphaFoldDB" id="A0A2C9CNH4"/>
<evidence type="ECO:0000259" key="15">
    <source>
        <dbReference type="Pfam" id="PF19349"/>
    </source>
</evidence>
<feature type="domain" description="DUF5927" evidence="15">
    <location>
        <begin position="259"/>
        <end position="533"/>
    </location>
</feature>
<dbReference type="Pfam" id="PF02485">
    <property type="entry name" value="Branch"/>
    <property type="match status" value="1"/>
</dbReference>
<evidence type="ECO:0000256" key="7">
    <source>
        <dbReference type="ARBA" id="ARBA00022824"/>
    </source>
</evidence>
<keyword evidence="10" id="KW-0333">Golgi apparatus</keyword>
<keyword evidence="4" id="KW-0808">Transferase</keyword>
<dbReference type="GO" id="GO:0030158">
    <property type="term" value="F:protein xylosyltransferase activity"/>
    <property type="evidence" value="ECO:0007669"/>
    <property type="project" value="InterPro"/>
</dbReference>
<dbReference type="InterPro" id="IPR043538">
    <property type="entry name" value="XYLT"/>
</dbReference>